<dbReference type="InterPro" id="IPR016024">
    <property type="entry name" value="ARM-type_fold"/>
</dbReference>
<dbReference type="OrthoDB" id="10264446at2759"/>
<feature type="compositionally biased region" description="Polar residues" evidence="1">
    <location>
        <begin position="298"/>
        <end position="319"/>
    </location>
</feature>
<sequence length="473" mass="50264">MIDSLSLDDLNSLAPVLFKKIAECISSPQFQVAERALSMLSNEYILQLISQTRGQTIPILFMSLYANTKTHWNNSVISLTFSALKLFMEMDGRDQKWELIERVFKDKVEKGAGKKPVQLSGQGPVPVAQVVLQNSPQQSLSGKRGLVQQQPPGLGTVQSQRSRTNTVGSQNSQQSTSQLASAQQSQTGPIAPRAIQPINVNPSQGQSNTSPNIQMSPPSTANSQQQSQLIQPQPQNVSQIVQSASPSFSPGVSPGVISQSSNGNVTPTPQQQQMSQGSDKSVNLQQVSGRTSNGGAGSTQQGQMNYNLNPNIGNSSASISPGRQQQSPQGQQQASPSPNIQSTNPATNQVNTASSVRLQGRVQAQNQQRTNQPQNTSQQPSAISGNVAAGNQQRGSAVQRGAAQSISAAQRTQAGKTVQSGTLNAQQQMIQQQQRQQGGQQANFNPQQGQSGSGGQFTNPGMITGGQPTQPRK</sequence>
<dbReference type="Pfam" id="PF01603">
    <property type="entry name" value="B56"/>
    <property type="match status" value="1"/>
</dbReference>
<reference evidence="2 3" key="1">
    <citation type="submission" date="2019-03" db="EMBL/GenBank/DDBJ databases">
        <title>Single cell metagenomics reveals metabolic interactions within the superorganism composed of flagellate Streblomastix strix and complex community of Bacteroidetes bacteria on its surface.</title>
        <authorList>
            <person name="Treitli S.C."/>
            <person name="Kolisko M."/>
            <person name="Husnik F."/>
            <person name="Keeling P."/>
            <person name="Hampl V."/>
        </authorList>
    </citation>
    <scope>NUCLEOTIDE SEQUENCE [LARGE SCALE GENOMIC DNA]</scope>
    <source>
        <strain evidence="2">ST1C</strain>
    </source>
</reference>
<accession>A0A5J4V4M5</accession>
<dbReference type="Gene3D" id="1.25.10.10">
    <property type="entry name" value="Leucine-rich Repeat Variant"/>
    <property type="match status" value="1"/>
</dbReference>
<feature type="compositionally biased region" description="Polar residues" evidence="1">
    <location>
        <begin position="259"/>
        <end position="291"/>
    </location>
</feature>
<feature type="compositionally biased region" description="Polar residues" evidence="1">
    <location>
        <begin position="198"/>
        <end position="222"/>
    </location>
</feature>
<feature type="compositionally biased region" description="Low complexity" evidence="1">
    <location>
        <begin position="426"/>
        <end position="441"/>
    </location>
</feature>
<feature type="region of interest" description="Disordered" evidence="1">
    <location>
        <begin position="138"/>
        <end position="349"/>
    </location>
</feature>
<name>A0A5J4V4M5_9EUKA</name>
<organism evidence="2 3">
    <name type="scientific">Streblomastix strix</name>
    <dbReference type="NCBI Taxonomy" id="222440"/>
    <lineage>
        <taxon>Eukaryota</taxon>
        <taxon>Metamonada</taxon>
        <taxon>Preaxostyla</taxon>
        <taxon>Oxymonadida</taxon>
        <taxon>Streblomastigidae</taxon>
        <taxon>Streblomastix</taxon>
    </lineage>
</organism>
<feature type="compositionally biased region" description="Low complexity" evidence="1">
    <location>
        <begin position="169"/>
        <end position="187"/>
    </location>
</feature>
<evidence type="ECO:0000313" key="2">
    <source>
        <dbReference type="EMBL" id="KAA6377503.1"/>
    </source>
</evidence>
<dbReference type="InterPro" id="IPR002554">
    <property type="entry name" value="PP2A_B56"/>
</dbReference>
<comment type="caution">
    <text evidence="2">The sequence shown here is derived from an EMBL/GenBank/DDBJ whole genome shotgun (WGS) entry which is preliminary data.</text>
</comment>
<feature type="compositionally biased region" description="Polar residues" evidence="1">
    <location>
        <begin position="457"/>
        <end position="473"/>
    </location>
</feature>
<dbReference type="EMBL" id="SNRW01009765">
    <property type="protein sequence ID" value="KAA6377503.1"/>
    <property type="molecule type" value="Genomic_DNA"/>
</dbReference>
<dbReference type="GO" id="GO:0019888">
    <property type="term" value="F:protein phosphatase regulator activity"/>
    <property type="evidence" value="ECO:0007669"/>
    <property type="project" value="InterPro"/>
</dbReference>
<proteinExistence type="predicted"/>
<dbReference type="Proteomes" id="UP000324800">
    <property type="component" value="Unassembled WGS sequence"/>
</dbReference>
<protein>
    <submittedName>
        <fullName evidence="2">Putative serine threonine-protein phosphatase 2a 56 kDa regulatory subunit delta</fullName>
    </submittedName>
</protein>
<feature type="compositionally biased region" description="Polar residues" evidence="1">
    <location>
        <begin position="389"/>
        <end position="425"/>
    </location>
</feature>
<feature type="compositionally biased region" description="Low complexity" evidence="1">
    <location>
        <begin position="320"/>
        <end position="338"/>
    </location>
</feature>
<feature type="compositionally biased region" description="Low complexity" evidence="1">
    <location>
        <begin position="223"/>
        <end position="235"/>
    </location>
</feature>
<dbReference type="PANTHER" id="PTHR10257:SF3">
    <property type="entry name" value="SERINE_THREONINE-PROTEIN PHOSPHATASE 2A 56 KDA REGULATORY SUBUNIT GAMMA ISOFORM"/>
    <property type="match status" value="1"/>
</dbReference>
<feature type="compositionally biased region" description="Polar residues" evidence="1">
    <location>
        <begin position="138"/>
        <end position="168"/>
    </location>
</feature>
<dbReference type="InterPro" id="IPR011989">
    <property type="entry name" value="ARM-like"/>
</dbReference>
<dbReference type="AlphaFoldDB" id="A0A5J4V4M5"/>
<dbReference type="GO" id="GO:0000159">
    <property type="term" value="C:protein phosphatase type 2A complex"/>
    <property type="evidence" value="ECO:0007669"/>
    <property type="project" value="InterPro"/>
</dbReference>
<dbReference type="PANTHER" id="PTHR10257">
    <property type="entry name" value="SERINE/THREONINE PROTEIN PHOSPHATASE 2A PP2A REGULATORY SUBUNIT B"/>
    <property type="match status" value="1"/>
</dbReference>
<dbReference type="GO" id="GO:0007165">
    <property type="term" value="P:signal transduction"/>
    <property type="evidence" value="ECO:0007669"/>
    <property type="project" value="InterPro"/>
</dbReference>
<evidence type="ECO:0000313" key="3">
    <source>
        <dbReference type="Proteomes" id="UP000324800"/>
    </source>
</evidence>
<feature type="compositionally biased region" description="Low complexity" evidence="1">
    <location>
        <begin position="363"/>
        <end position="382"/>
    </location>
</feature>
<evidence type="ECO:0000256" key="1">
    <source>
        <dbReference type="SAM" id="MobiDB-lite"/>
    </source>
</evidence>
<dbReference type="SUPFAM" id="SSF48371">
    <property type="entry name" value="ARM repeat"/>
    <property type="match status" value="1"/>
</dbReference>
<feature type="compositionally biased region" description="Low complexity" evidence="1">
    <location>
        <begin position="243"/>
        <end position="258"/>
    </location>
</feature>
<gene>
    <name evidence="2" type="ORF">EZS28_026970</name>
</gene>
<feature type="region of interest" description="Disordered" evidence="1">
    <location>
        <begin position="361"/>
        <end position="473"/>
    </location>
</feature>
<feature type="compositionally biased region" description="Polar residues" evidence="1">
    <location>
        <begin position="339"/>
        <end position="349"/>
    </location>
</feature>